<evidence type="ECO:0000256" key="4">
    <source>
        <dbReference type="SAM" id="SignalP"/>
    </source>
</evidence>
<protein>
    <submittedName>
        <fullName evidence="5">Carbohydrate ABC transporter substrate-binding protein (CUT1 family)</fullName>
    </submittedName>
</protein>
<dbReference type="PROSITE" id="PS51257">
    <property type="entry name" value="PROKAR_LIPOPROTEIN"/>
    <property type="match status" value="1"/>
</dbReference>
<dbReference type="GO" id="GO:0015768">
    <property type="term" value="P:maltose transport"/>
    <property type="evidence" value="ECO:0007669"/>
    <property type="project" value="TreeGrafter"/>
</dbReference>
<dbReference type="PANTHER" id="PTHR30061:SF50">
    <property type="entry name" value="MALTOSE_MALTODEXTRIN-BINDING PERIPLASMIC PROTEIN"/>
    <property type="match status" value="1"/>
</dbReference>
<keyword evidence="6" id="KW-1185">Reference proteome</keyword>
<dbReference type="GO" id="GO:0055052">
    <property type="term" value="C:ATP-binding cassette (ABC) transporter complex, substrate-binding subunit-containing"/>
    <property type="evidence" value="ECO:0007669"/>
    <property type="project" value="TreeGrafter"/>
</dbReference>
<sequence length="432" mass="44982">MATKRRVLGTALAVGALAVTAGCGGDDGGGSDGGDGGDGAAGGEVEVFTWWADGSEKAGLDALVKVFQEEHPDFEFVNGAVAGGAGSDAKNVLASRLQTNDPPDTFQAHAGAELSDYIADGQVEDLSGMYEEEGWTEAFPESLLDRLTVDGKIYSVPSNIHRANVVWANPAVLEEAGIDPSATYDSLDAWIADLEKLDAAGKIPLSVAMDWTQVHLLETVLLADLGAEAYNGLWDGSTDWSSAEVTDALNDYATLLEFTNEDRQSLDWPDATQLVIDGEAGFNVMGDWAVAAFEEQDKVFGTDFTTFPVPGTDGVFDFLADSFTLPVGAPNPDGTKAWLSTVAGPEGQAAFNAAKGSIPANTEADTADFGEYQQTAIESYANDEIVSSLAHGAAAPISWLTDITAAVGKFGSDGDVASFQEGLVAAAEKNAG</sequence>
<feature type="signal peptide" evidence="4">
    <location>
        <begin position="1"/>
        <end position="21"/>
    </location>
</feature>
<evidence type="ECO:0000313" key="6">
    <source>
        <dbReference type="Proteomes" id="UP000319516"/>
    </source>
</evidence>
<evidence type="ECO:0000313" key="5">
    <source>
        <dbReference type="EMBL" id="TQL49994.1"/>
    </source>
</evidence>
<evidence type="ECO:0000256" key="3">
    <source>
        <dbReference type="ARBA" id="ARBA00022729"/>
    </source>
</evidence>
<organism evidence="5 6">
    <name type="scientific">Ornithinicoccus hortensis</name>
    <dbReference type="NCBI Taxonomy" id="82346"/>
    <lineage>
        <taxon>Bacteria</taxon>
        <taxon>Bacillati</taxon>
        <taxon>Actinomycetota</taxon>
        <taxon>Actinomycetes</taxon>
        <taxon>Micrococcales</taxon>
        <taxon>Intrasporangiaceae</taxon>
        <taxon>Ornithinicoccus</taxon>
    </lineage>
</organism>
<gene>
    <name evidence="5" type="ORF">FB467_1094</name>
</gene>
<dbReference type="GO" id="GO:0042956">
    <property type="term" value="P:maltodextrin transmembrane transport"/>
    <property type="evidence" value="ECO:0007669"/>
    <property type="project" value="TreeGrafter"/>
</dbReference>
<dbReference type="PANTHER" id="PTHR30061">
    <property type="entry name" value="MALTOSE-BINDING PERIPLASMIC PROTEIN"/>
    <property type="match status" value="1"/>
</dbReference>
<dbReference type="Proteomes" id="UP000319516">
    <property type="component" value="Unassembled WGS sequence"/>
</dbReference>
<dbReference type="EMBL" id="VFOP01000001">
    <property type="protein sequence ID" value="TQL49994.1"/>
    <property type="molecule type" value="Genomic_DNA"/>
</dbReference>
<comment type="similarity">
    <text evidence="1">Belongs to the bacterial solute-binding protein 1 family.</text>
</comment>
<dbReference type="RefSeq" id="WP_141784189.1">
    <property type="nucleotide sequence ID" value="NZ_BAAAIK010000004.1"/>
</dbReference>
<evidence type="ECO:0000256" key="2">
    <source>
        <dbReference type="ARBA" id="ARBA00022448"/>
    </source>
</evidence>
<dbReference type="Gene3D" id="3.40.190.10">
    <property type="entry name" value="Periplasmic binding protein-like II"/>
    <property type="match status" value="2"/>
</dbReference>
<proteinExistence type="inferred from homology"/>
<accession>A0A542YPZ3</accession>
<dbReference type="GO" id="GO:1901982">
    <property type="term" value="F:maltose binding"/>
    <property type="evidence" value="ECO:0007669"/>
    <property type="project" value="TreeGrafter"/>
</dbReference>
<keyword evidence="2" id="KW-0813">Transport</keyword>
<evidence type="ECO:0000256" key="1">
    <source>
        <dbReference type="ARBA" id="ARBA00008520"/>
    </source>
</evidence>
<dbReference type="AlphaFoldDB" id="A0A542YPZ3"/>
<dbReference type="Pfam" id="PF01547">
    <property type="entry name" value="SBP_bac_1"/>
    <property type="match status" value="1"/>
</dbReference>
<reference evidence="5 6" key="1">
    <citation type="submission" date="2019-06" db="EMBL/GenBank/DDBJ databases">
        <title>Sequencing the genomes of 1000 actinobacteria strains.</title>
        <authorList>
            <person name="Klenk H.-P."/>
        </authorList>
    </citation>
    <scope>NUCLEOTIDE SEQUENCE [LARGE SCALE GENOMIC DNA]</scope>
    <source>
        <strain evidence="5 6">DSM 12335</strain>
    </source>
</reference>
<dbReference type="OrthoDB" id="5580590at2"/>
<keyword evidence="3 4" id="KW-0732">Signal</keyword>
<comment type="caution">
    <text evidence="5">The sequence shown here is derived from an EMBL/GenBank/DDBJ whole genome shotgun (WGS) entry which is preliminary data.</text>
</comment>
<name>A0A542YPZ3_9MICO</name>
<dbReference type="InterPro" id="IPR006059">
    <property type="entry name" value="SBP"/>
</dbReference>
<feature type="chain" id="PRO_5039033830" evidence="4">
    <location>
        <begin position="22"/>
        <end position="432"/>
    </location>
</feature>
<dbReference type="SUPFAM" id="SSF53850">
    <property type="entry name" value="Periplasmic binding protein-like II"/>
    <property type="match status" value="1"/>
</dbReference>